<dbReference type="EMBL" id="JAZGQO010000014">
    <property type="protein sequence ID" value="KAK6170098.1"/>
    <property type="molecule type" value="Genomic_DNA"/>
</dbReference>
<feature type="domain" description="CHORD" evidence="5">
    <location>
        <begin position="5"/>
        <end position="64"/>
    </location>
</feature>
<evidence type="ECO:0000256" key="3">
    <source>
        <dbReference type="ARBA" id="ARBA00022833"/>
    </source>
</evidence>
<keyword evidence="7" id="KW-1185">Reference proteome</keyword>
<evidence type="ECO:0000256" key="2">
    <source>
        <dbReference type="ARBA" id="ARBA00022737"/>
    </source>
</evidence>
<evidence type="ECO:0008006" key="8">
    <source>
        <dbReference type="Google" id="ProtNLM"/>
    </source>
</evidence>
<gene>
    <name evidence="6" type="ORF">SNE40_018575</name>
</gene>
<evidence type="ECO:0000259" key="4">
    <source>
        <dbReference type="PROSITE" id="PS51203"/>
    </source>
</evidence>
<dbReference type="AlphaFoldDB" id="A0AAN8P8C3"/>
<organism evidence="6 7">
    <name type="scientific">Patella caerulea</name>
    <name type="common">Rayed Mediterranean limpet</name>
    <dbReference type="NCBI Taxonomy" id="87958"/>
    <lineage>
        <taxon>Eukaryota</taxon>
        <taxon>Metazoa</taxon>
        <taxon>Spiralia</taxon>
        <taxon>Lophotrochozoa</taxon>
        <taxon>Mollusca</taxon>
        <taxon>Gastropoda</taxon>
        <taxon>Patellogastropoda</taxon>
        <taxon>Patelloidea</taxon>
        <taxon>Patellidae</taxon>
        <taxon>Patella</taxon>
    </lineage>
</organism>
<dbReference type="PROSITE" id="PS51203">
    <property type="entry name" value="CS"/>
    <property type="match status" value="1"/>
</dbReference>
<reference evidence="6 7" key="1">
    <citation type="submission" date="2024-01" db="EMBL/GenBank/DDBJ databases">
        <title>The genome of the rayed Mediterranean limpet Patella caerulea (Linnaeus, 1758).</title>
        <authorList>
            <person name="Anh-Thu Weber A."/>
            <person name="Halstead-Nussloch G."/>
        </authorList>
    </citation>
    <scope>NUCLEOTIDE SEQUENCE [LARGE SCALE GENOMIC DNA]</scope>
    <source>
        <strain evidence="6">AATW-2023a</strain>
        <tissue evidence="6">Whole specimen</tissue>
    </source>
</reference>
<dbReference type="InterPro" id="IPR008978">
    <property type="entry name" value="HSP20-like_chaperone"/>
</dbReference>
<protein>
    <recommendedName>
        <fullName evidence="8">Cysteine and histidine-rich domain-containing protein 1</fullName>
    </recommendedName>
</protein>
<evidence type="ECO:0000313" key="6">
    <source>
        <dbReference type="EMBL" id="KAK6170098.1"/>
    </source>
</evidence>
<proteinExistence type="predicted"/>
<dbReference type="InterPro" id="IPR039790">
    <property type="entry name" value="CHRD1"/>
</dbReference>
<accession>A0AAN8P8C3</accession>
<dbReference type="SUPFAM" id="SSF49764">
    <property type="entry name" value="HSP20-like chaperones"/>
    <property type="match status" value="1"/>
</dbReference>
<dbReference type="Pfam" id="PF04969">
    <property type="entry name" value="CS"/>
    <property type="match status" value="1"/>
</dbReference>
<keyword evidence="2" id="KW-0677">Repeat</keyword>
<dbReference type="InterPro" id="IPR007051">
    <property type="entry name" value="CHORD_dom"/>
</dbReference>
<dbReference type="Pfam" id="PF04968">
    <property type="entry name" value="CHORD"/>
    <property type="match status" value="2"/>
</dbReference>
<dbReference type="PANTHER" id="PTHR46983">
    <property type="entry name" value="CYSTEINE AND HISTIDINE-RICH DOMAIN-CONTAINING PROTEIN 1"/>
    <property type="match status" value="1"/>
</dbReference>
<dbReference type="InterPro" id="IPR007052">
    <property type="entry name" value="CS_dom"/>
</dbReference>
<feature type="domain" description="CHORD" evidence="5">
    <location>
        <begin position="154"/>
        <end position="213"/>
    </location>
</feature>
<feature type="domain" description="CS" evidence="4">
    <location>
        <begin position="225"/>
        <end position="315"/>
    </location>
</feature>
<dbReference type="Gene3D" id="4.10.1130.20">
    <property type="match status" value="2"/>
</dbReference>
<keyword evidence="1" id="KW-0479">Metal-binding</keyword>
<dbReference type="Proteomes" id="UP001347796">
    <property type="component" value="Unassembled WGS sequence"/>
</dbReference>
<dbReference type="PROSITE" id="PS51401">
    <property type="entry name" value="CHORD"/>
    <property type="match status" value="2"/>
</dbReference>
<dbReference type="PANTHER" id="PTHR46983:SF3">
    <property type="entry name" value="CHPADIPLOID STATE MAINTENANCE PROTEIN CHPA"/>
    <property type="match status" value="1"/>
</dbReference>
<keyword evidence="3" id="KW-0862">Zinc</keyword>
<evidence type="ECO:0000256" key="1">
    <source>
        <dbReference type="ARBA" id="ARBA00022723"/>
    </source>
</evidence>
<name>A0AAN8P8C3_PATCE</name>
<dbReference type="Gene3D" id="2.60.40.790">
    <property type="match status" value="1"/>
</dbReference>
<sequence>MSLHCYNKGCGKKFDLDQNENGSCKYHPGGPIFHDALKGWSCCKKRSTDFTEFLNIPGCTTGVHSNEKPPEPVQIKPEKNSSKEEVVVVKAPLDKDIKARHTVSESYADEPLKPLKRSVASSLKTALEKLSLNSDTKENTEDSENQEIKIGTSCKNNACNATYQDATSNHATCTSHPGQPVFHEGMKYWSCCQRKTSDFDNFLAQEGCNLTKHVWIKPRVEGEEVKTCRYDWHQTSSNVCISIFAKTAIPDKCTIDINKVTCKLHLVFDGGKSVFNKTFHLSDLIVPEKSEVKMLGTKVELNLKKNDCFSWPFLERSNQMEQTPTVRQLGND</sequence>
<evidence type="ECO:0000313" key="7">
    <source>
        <dbReference type="Proteomes" id="UP001347796"/>
    </source>
</evidence>
<comment type="caution">
    <text evidence="6">The sequence shown here is derived from an EMBL/GenBank/DDBJ whole genome shotgun (WGS) entry which is preliminary data.</text>
</comment>
<evidence type="ECO:0000259" key="5">
    <source>
        <dbReference type="PROSITE" id="PS51401"/>
    </source>
</evidence>
<dbReference type="GO" id="GO:0046872">
    <property type="term" value="F:metal ion binding"/>
    <property type="evidence" value="ECO:0007669"/>
    <property type="project" value="UniProtKB-KW"/>
</dbReference>